<reference evidence="3 4" key="1">
    <citation type="submission" date="2020-05" db="EMBL/GenBank/DDBJ databases">
        <title>Genome Sequencing of Type Strains.</title>
        <authorList>
            <person name="Lemaire J.F."/>
            <person name="Inderbitzin P."/>
            <person name="Gregorio O.A."/>
            <person name="Collins S.B."/>
            <person name="Wespe N."/>
            <person name="Knight-Connoni V."/>
        </authorList>
    </citation>
    <scope>NUCLEOTIDE SEQUENCE [LARGE SCALE GENOMIC DNA]</scope>
    <source>
        <strain evidence="3 4">ATCC 25174</strain>
    </source>
</reference>
<dbReference type="EMBL" id="JABMCI010000041">
    <property type="protein sequence ID" value="NUU16080.1"/>
    <property type="molecule type" value="Genomic_DNA"/>
</dbReference>
<dbReference type="RefSeq" id="WP_175345972.1">
    <property type="nucleotide sequence ID" value="NZ_JABMCI010000041.1"/>
</dbReference>
<dbReference type="Proteomes" id="UP000565724">
    <property type="component" value="Unassembled WGS sequence"/>
</dbReference>
<keyword evidence="1" id="KW-0812">Transmembrane</keyword>
<proteinExistence type="predicted"/>
<protein>
    <submittedName>
        <fullName evidence="3">Flp pilus-assembly TadE/G-like family protein</fullName>
    </submittedName>
</protein>
<accession>A0A7Y5ZZH1</accession>
<name>A0A7Y5ZZH1_9CELL</name>
<evidence type="ECO:0000313" key="3">
    <source>
        <dbReference type="EMBL" id="NUU16080.1"/>
    </source>
</evidence>
<keyword evidence="4" id="KW-1185">Reference proteome</keyword>
<gene>
    <name evidence="3" type="ORF">HP550_02285</name>
</gene>
<evidence type="ECO:0000259" key="2">
    <source>
        <dbReference type="Pfam" id="PF13400"/>
    </source>
</evidence>
<dbReference type="NCBIfam" id="TIGR03816">
    <property type="entry name" value="tadE_like_DECH"/>
    <property type="match status" value="1"/>
</dbReference>
<evidence type="ECO:0000313" key="4">
    <source>
        <dbReference type="Proteomes" id="UP000565724"/>
    </source>
</evidence>
<evidence type="ECO:0000256" key="1">
    <source>
        <dbReference type="SAM" id="Phobius"/>
    </source>
</evidence>
<dbReference type="InterPro" id="IPR021202">
    <property type="entry name" value="Rv3654c-like"/>
</dbReference>
<dbReference type="AlphaFoldDB" id="A0A7Y5ZZH1"/>
<feature type="transmembrane region" description="Helical" evidence="1">
    <location>
        <begin position="16"/>
        <end position="37"/>
    </location>
</feature>
<feature type="domain" description="Putative Flp pilus-assembly TadG-like N-terminal" evidence="2">
    <location>
        <begin position="13"/>
        <end position="60"/>
    </location>
</feature>
<dbReference type="Pfam" id="PF13400">
    <property type="entry name" value="Tad"/>
    <property type="match status" value="1"/>
</dbReference>
<keyword evidence="1" id="KW-0472">Membrane</keyword>
<dbReference type="InterPro" id="IPR028087">
    <property type="entry name" value="Tad_N"/>
</dbReference>
<organism evidence="3 4">
    <name type="scientific">Cellulomonas humilata</name>
    <dbReference type="NCBI Taxonomy" id="144055"/>
    <lineage>
        <taxon>Bacteria</taxon>
        <taxon>Bacillati</taxon>
        <taxon>Actinomycetota</taxon>
        <taxon>Actinomycetes</taxon>
        <taxon>Micrococcales</taxon>
        <taxon>Cellulomonadaceae</taxon>
        <taxon>Cellulomonas</taxon>
    </lineage>
</organism>
<sequence length="121" mass="11889">MTGRRPCRGDDRGSGTVLLLALVAVLLIVAGLLGLLASVQLARGRAQTAADLGVLAGAAQLLAAGTGDPCATAAQAVRRNGGMLAACTDDGRGVLTVRVLVPTATGTASAWARAGPVSARS</sequence>
<keyword evidence="1" id="KW-1133">Transmembrane helix</keyword>
<comment type="caution">
    <text evidence="3">The sequence shown here is derived from an EMBL/GenBank/DDBJ whole genome shotgun (WGS) entry which is preliminary data.</text>
</comment>